<dbReference type="Proteomes" id="UP001557470">
    <property type="component" value="Unassembled WGS sequence"/>
</dbReference>
<comment type="caution">
    <text evidence="2">The sequence shown here is derived from an EMBL/GenBank/DDBJ whole genome shotgun (WGS) entry which is preliminary data.</text>
</comment>
<feature type="region of interest" description="Disordered" evidence="1">
    <location>
        <begin position="44"/>
        <end position="64"/>
    </location>
</feature>
<organism evidence="2 3">
    <name type="scientific">Umbra pygmaea</name>
    <name type="common">Eastern mudminnow</name>
    <dbReference type="NCBI Taxonomy" id="75934"/>
    <lineage>
        <taxon>Eukaryota</taxon>
        <taxon>Metazoa</taxon>
        <taxon>Chordata</taxon>
        <taxon>Craniata</taxon>
        <taxon>Vertebrata</taxon>
        <taxon>Euteleostomi</taxon>
        <taxon>Actinopterygii</taxon>
        <taxon>Neopterygii</taxon>
        <taxon>Teleostei</taxon>
        <taxon>Protacanthopterygii</taxon>
        <taxon>Esociformes</taxon>
        <taxon>Umbridae</taxon>
        <taxon>Umbra</taxon>
    </lineage>
</organism>
<dbReference type="AlphaFoldDB" id="A0ABD0XI59"/>
<protein>
    <submittedName>
        <fullName evidence="2">Uncharacterized protein</fullName>
    </submittedName>
</protein>
<sequence>MAHPEFLINDLVHNIPLIDETDIETEESERSDCNNGRLALRQIIPPASIPQPPPRLCSASRPHPYRQQSLPVTLNCNNNATSDAADTGDLTPKDARLLASYLYYPTSPLHNLETRL</sequence>
<evidence type="ECO:0000313" key="3">
    <source>
        <dbReference type="Proteomes" id="UP001557470"/>
    </source>
</evidence>
<evidence type="ECO:0000256" key="1">
    <source>
        <dbReference type="SAM" id="MobiDB-lite"/>
    </source>
</evidence>
<dbReference type="EMBL" id="JAGEUA010000001">
    <property type="protein sequence ID" value="KAL1021129.1"/>
    <property type="molecule type" value="Genomic_DNA"/>
</dbReference>
<keyword evidence="3" id="KW-1185">Reference proteome</keyword>
<evidence type="ECO:0000313" key="2">
    <source>
        <dbReference type="EMBL" id="KAL1021129.1"/>
    </source>
</evidence>
<accession>A0ABD0XI59</accession>
<gene>
    <name evidence="2" type="ORF">UPYG_G00009180</name>
</gene>
<name>A0ABD0XI59_UMBPY</name>
<proteinExistence type="predicted"/>
<reference evidence="2 3" key="1">
    <citation type="submission" date="2024-06" db="EMBL/GenBank/DDBJ databases">
        <authorList>
            <person name="Pan Q."/>
            <person name="Wen M."/>
            <person name="Jouanno E."/>
            <person name="Zahm M."/>
            <person name="Klopp C."/>
            <person name="Cabau C."/>
            <person name="Louis A."/>
            <person name="Berthelot C."/>
            <person name="Parey E."/>
            <person name="Roest Crollius H."/>
            <person name="Montfort J."/>
            <person name="Robinson-Rechavi M."/>
            <person name="Bouchez O."/>
            <person name="Lampietro C."/>
            <person name="Lopez Roques C."/>
            <person name="Donnadieu C."/>
            <person name="Postlethwait J."/>
            <person name="Bobe J."/>
            <person name="Verreycken H."/>
            <person name="Guiguen Y."/>
        </authorList>
    </citation>
    <scope>NUCLEOTIDE SEQUENCE [LARGE SCALE GENOMIC DNA]</scope>
    <source>
        <strain evidence="2">Up_M1</strain>
        <tissue evidence="2">Testis</tissue>
    </source>
</reference>